<dbReference type="EMBL" id="FNQR01000008">
    <property type="protein sequence ID" value="SEA80159.1"/>
    <property type="molecule type" value="Genomic_DNA"/>
</dbReference>
<evidence type="ECO:0000256" key="1">
    <source>
        <dbReference type="ARBA" id="ARBA00004651"/>
    </source>
</evidence>
<sequence length="192" mass="20548">MKLRTMVYAALFAAIIGALGLMPPIVTPFTPVPITAQTLGVMLAGSILGAKRGGLSLLLFVLLVTFGVPLLSGGRGGLGVLFGPSGGYIMAWPLAAFITGFLVERFWKKLNLGLYIVFNVIGGILFVYACGVTYLSFITETPWTKAMWAALVFIPGDLVKVIVASLLARQINRVYPIIEKGNRRSSKITNVA</sequence>
<gene>
    <name evidence="10" type="ORF">SAMN05421743_108143</name>
</gene>
<organism evidence="10 11">
    <name type="scientific">Thalassobacillus cyri</name>
    <dbReference type="NCBI Taxonomy" id="571932"/>
    <lineage>
        <taxon>Bacteria</taxon>
        <taxon>Bacillati</taxon>
        <taxon>Bacillota</taxon>
        <taxon>Bacilli</taxon>
        <taxon>Bacillales</taxon>
        <taxon>Bacillaceae</taxon>
        <taxon>Thalassobacillus</taxon>
    </lineage>
</organism>
<dbReference type="PIRSF" id="PIRSF016661">
    <property type="entry name" value="BioY"/>
    <property type="match status" value="1"/>
</dbReference>
<evidence type="ECO:0000256" key="5">
    <source>
        <dbReference type="ARBA" id="ARBA00022692"/>
    </source>
</evidence>
<proteinExistence type="inferred from homology"/>
<evidence type="ECO:0000256" key="7">
    <source>
        <dbReference type="ARBA" id="ARBA00023136"/>
    </source>
</evidence>
<evidence type="ECO:0000313" key="10">
    <source>
        <dbReference type="EMBL" id="SEA80159.1"/>
    </source>
</evidence>
<keyword evidence="6 9" id="KW-1133">Transmembrane helix</keyword>
<evidence type="ECO:0000256" key="4">
    <source>
        <dbReference type="ARBA" id="ARBA00022475"/>
    </source>
</evidence>
<feature type="transmembrane region" description="Helical" evidence="9">
    <location>
        <begin position="32"/>
        <end position="50"/>
    </location>
</feature>
<dbReference type="Proteomes" id="UP000198584">
    <property type="component" value="Unassembled WGS sequence"/>
</dbReference>
<dbReference type="AlphaFoldDB" id="A0A1H4E5U5"/>
<keyword evidence="11" id="KW-1185">Reference proteome</keyword>
<evidence type="ECO:0000256" key="3">
    <source>
        <dbReference type="ARBA" id="ARBA00022448"/>
    </source>
</evidence>
<comment type="similarity">
    <text evidence="2 8">Belongs to the BioY family.</text>
</comment>
<dbReference type="OrthoDB" id="9803495at2"/>
<keyword evidence="3 8" id="KW-0813">Transport</keyword>
<protein>
    <recommendedName>
        <fullName evidence="8">Biotin transporter</fullName>
    </recommendedName>
</protein>
<feature type="transmembrane region" description="Helical" evidence="9">
    <location>
        <begin position="114"/>
        <end position="135"/>
    </location>
</feature>
<reference evidence="10 11" key="1">
    <citation type="submission" date="2016-10" db="EMBL/GenBank/DDBJ databases">
        <authorList>
            <person name="de Groot N.N."/>
        </authorList>
    </citation>
    <scope>NUCLEOTIDE SEQUENCE [LARGE SCALE GENOMIC DNA]</scope>
    <source>
        <strain evidence="10 11">CCM7597</strain>
    </source>
</reference>
<keyword evidence="5 9" id="KW-0812">Transmembrane</keyword>
<dbReference type="GO" id="GO:0005886">
    <property type="term" value="C:plasma membrane"/>
    <property type="evidence" value="ECO:0007669"/>
    <property type="project" value="UniProtKB-SubCell"/>
</dbReference>
<dbReference type="InterPro" id="IPR003784">
    <property type="entry name" value="BioY"/>
</dbReference>
<keyword evidence="7 8" id="KW-0472">Membrane</keyword>
<dbReference type="GO" id="GO:0015225">
    <property type="term" value="F:biotin transmembrane transporter activity"/>
    <property type="evidence" value="ECO:0007669"/>
    <property type="project" value="UniProtKB-UniRule"/>
</dbReference>
<evidence type="ECO:0000256" key="9">
    <source>
        <dbReference type="SAM" id="Phobius"/>
    </source>
</evidence>
<evidence type="ECO:0000256" key="2">
    <source>
        <dbReference type="ARBA" id="ARBA00010692"/>
    </source>
</evidence>
<dbReference type="RefSeq" id="WP_093045115.1">
    <property type="nucleotide sequence ID" value="NZ_FNQR01000008.1"/>
</dbReference>
<dbReference type="Pfam" id="PF02632">
    <property type="entry name" value="BioY"/>
    <property type="match status" value="1"/>
</dbReference>
<dbReference type="Gene3D" id="1.10.1760.20">
    <property type="match status" value="1"/>
</dbReference>
<accession>A0A1H4E5U5</accession>
<dbReference type="STRING" id="571932.SAMN05421743_108143"/>
<feature type="transmembrane region" description="Helical" evidence="9">
    <location>
        <begin position="57"/>
        <end position="82"/>
    </location>
</feature>
<evidence type="ECO:0000256" key="8">
    <source>
        <dbReference type="PIRNR" id="PIRNR016661"/>
    </source>
</evidence>
<feature type="transmembrane region" description="Helical" evidence="9">
    <location>
        <begin position="7"/>
        <end position="26"/>
    </location>
</feature>
<comment type="subcellular location">
    <subcellularLocation>
        <location evidence="1 8">Cell membrane</location>
        <topology evidence="1 8">Multi-pass membrane protein</topology>
    </subcellularLocation>
</comment>
<feature type="transmembrane region" description="Helical" evidence="9">
    <location>
        <begin position="88"/>
        <end position="107"/>
    </location>
</feature>
<evidence type="ECO:0000313" key="11">
    <source>
        <dbReference type="Proteomes" id="UP000198584"/>
    </source>
</evidence>
<evidence type="ECO:0000256" key="6">
    <source>
        <dbReference type="ARBA" id="ARBA00022989"/>
    </source>
</evidence>
<name>A0A1H4E5U5_9BACI</name>
<feature type="transmembrane region" description="Helical" evidence="9">
    <location>
        <begin position="147"/>
        <end position="168"/>
    </location>
</feature>
<dbReference type="PANTHER" id="PTHR34295">
    <property type="entry name" value="BIOTIN TRANSPORTER BIOY"/>
    <property type="match status" value="1"/>
</dbReference>
<keyword evidence="4 8" id="KW-1003">Cell membrane</keyword>
<dbReference type="PANTHER" id="PTHR34295:SF4">
    <property type="entry name" value="BIOTIN TRANSPORTER BIOY-RELATED"/>
    <property type="match status" value="1"/>
</dbReference>